<comment type="caution">
    <text evidence="2">The sequence shown here is derived from an EMBL/GenBank/DDBJ whole genome shotgun (WGS) entry which is preliminary data.</text>
</comment>
<feature type="compositionally biased region" description="Polar residues" evidence="1">
    <location>
        <begin position="60"/>
        <end position="73"/>
    </location>
</feature>
<evidence type="ECO:0000313" key="2">
    <source>
        <dbReference type="EMBL" id="KAF3584169.1"/>
    </source>
</evidence>
<evidence type="ECO:0000256" key="1">
    <source>
        <dbReference type="SAM" id="MobiDB-lite"/>
    </source>
</evidence>
<feature type="compositionally biased region" description="Basic and acidic residues" evidence="1">
    <location>
        <begin position="44"/>
        <end position="59"/>
    </location>
</feature>
<evidence type="ECO:0000313" key="3">
    <source>
        <dbReference type="Proteomes" id="UP000712600"/>
    </source>
</evidence>
<dbReference type="Proteomes" id="UP000712600">
    <property type="component" value="Unassembled WGS sequence"/>
</dbReference>
<proteinExistence type="predicted"/>
<reference evidence="2" key="1">
    <citation type="submission" date="2019-12" db="EMBL/GenBank/DDBJ databases">
        <title>Genome sequencing and annotation of Brassica cretica.</title>
        <authorList>
            <person name="Studholme D.J."/>
            <person name="Sarris P."/>
        </authorList>
    </citation>
    <scope>NUCLEOTIDE SEQUENCE</scope>
    <source>
        <strain evidence="2">PFS-109/04</strain>
        <tissue evidence="2">Leaf</tissue>
    </source>
</reference>
<protein>
    <submittedName>
        <fullName evidence="2">Uncharacterized protein</fullName>
    </submittedName>
</protein>
<accession>A0A8S9RW85</accession>
<dbReference type="AlphaFoldDB" id="A0A8S9RW85"/>
<sequence>MKRHEGDRQRDPTRIFDTCNHLEPPLELDLVKFIERQTLKLIEEEDESPKMHDRCHDQKTQLSDVASDVSSPGENGDAVVEDFTGDAEAESLNGDTTAERFTRETAANFSRDTEAERFTGDSAAGSFTRDVSSVV</sequence>
<feature type="compositionally biased region" description="Acidic residues" evidence="1">
    <location>
        <begin position="79"/>
        <end position="89"/>
    </location>
</feature>
<name>A0A8S9RW85_BRACR</name>
<gene>
    <name evidence="2" type="ORF">F2Q69_00030136</name>
</gene>
<organism evidence="2 3">
    <name type="scientific">Brassica cretica</name>
    <name type="common">Mustard</name>
    <dbReference type="NCBI Taxonomy" id="69181"/>
    <lineage>
        <taxon>Eukaryota</taxon>
        <taxon>Viridiplantae</taxon>
        <taxon>Streptophyta</taxon>
        <taxon>Embryophyta</taxon>
        <taxon>Tracheophyta</taxon>
        <taxon>Spermatophyta</taxon>
        <taxon>Magnoliopsida</taxon>
        <taxon>eudicotyledons</taxon>
        <taxon>Gunneridae</taxon>
        <taxon>Pentapetalae</taxon>
        <taxon>rosids</taxon>
        <taxon>malvids</taxon>
        <taxon>Brassicales</taxon>
        <taxon>Brassicaceae</taxon>
        <taxon>Brassiceae</taxon>
        <taxon>Brassica</taxon>
    </lineage>
</organism>
<dbReference type="EMBL" id="QGKX02000088">
    <property type="protein sequence ID" value="KAF3584169.1"/>
    <property type="molecule type" value="Genomic_DNA"/>
</dbReference>
<feature type="region of interest" description="Disordered" evidence="1">
    <location>
        <begin position="44"/>
        <end position="135"/>
    </location>
</feature>